<evidence type="ECO:0000313" key="2">
    <source>
        <dbReference type="Proteomes" id="UP000823775"/>
    </source>
</evidence>
<dbReference type="EMBL" id="JACEIK010015049">
    <property type="protein sequence ID" value="MCE3216913.1"/>
    <property type="molecule type" value="Genomic_DNA"/>
</dbReference>
<reference evidence="1 2" key="1">
    <citation type="journal article" date="2021" name="BMC Genomics">
        <title>Datura genome reveals duplications of psychoactive alkaloid biosynthetic genes and high mutation rate following tissue culture.</title>
        <authorList>
            <person name="Rajewski A."/>
            <person name="Carter-House D."/>
            <person name="Stajich J."/>
            <person name="Litt A."/>
        </authorList>
    </citation>
    <scope>NUCLEOTIDE SEQUENCE [LARGE SCALE GENOMIC DNA]</scope>
    <source>
        <strain evidence="1">AR-01</strain>
    </source>
</reference>
<gene>
    <name evidence="1" type="ORF">HAX54_009320</name>
</gene>
<protein>
    <submittedName>
        <fullName evidence="1">Uncharacterized protein</fullName>
    </submittedName>
</protein>
<accession>A0ABS8WXF7</accession>
<keyword evidence="2" id="KW-1185">Reference proteome</keyword>
<comment type="caution">
    <text evidence="1">The sequence shown here is derived from an EMBL/GenBank/DDBJ whole genome shotgun (WGS) entry which is preliminary data.</text>
</comment>
<dbReference type="Proteomes" id="UP000823775">
    <property type="component" value="Unassembled WGS sequence"/>
</dbReference>
<proteinExistence type="predicted"/>
<name>A0ABS8WXF7_DATST</name>
<evidence type="ECO:0000313" key="1">
    <source>
        <dbReference type="EMBL" id="MCE3216913.1"/>
    </source>
</evidence>
<organism evidence="1 2">
    <name type="scientific">Datura stramonium</name>
    <name type="common">Jimsonweed</name>
    <name type="synonym">Common thornapple</name>
    <dbReference type="NCBI Taxonomy" id="4076"/>
    <lineage>
        <taxon>Eukaryota</taxon>
        <taxon>Viridiplantae</taxon>
        <taxon>Streptophyta</taxon>
        <taxon>Embryophyta</taxon>
        <taxon>Tracheophyta</taxon>
        <taxon>Spermatophyta</taxon>
        <taxon>Magnoliopsida</taxon>
        <taxon>eudicotyledons</taxon>
        <taxon>Gunneridae</taxon>
        <taxon>Pentapetalae</taxon>
        <taxon>asterids</taxon>
        <taxon>lamiids</taxon>
        <taxon>Solanales</taxon>
        <taxon>Solanaceae</taxon>
        <taxon>Solanoideae</taxon>
        <taxon>Datureae</taxon>
        <taxon>Datura</taxon>
    </lineage>
</organism>
<feature type="non-terminal residue" evidence="1">
    <location>
        <position position="1"/>
    </location>
</feature>
<sequence length="86" mass="9776">TVDRRSVVEGGSESWLIIGSYWFHKTTVVVEFPLQRDHGDGRSFVVMDWGSNRRVRCSGFLTAIADLLQRKGSHCSGQRESESEFK</sequence>